<proteinExistence type="predicted"/>
<sequence length="248" mass="27290">MSGQPSTGFPPAATSKSATPQLKHLLRNTVLDVVQPPAGSVHPRRSWLMISTILPGTPLFGTGRGYRLRGASEHQVQRVCEYLRDWIAQLRNLQTPFEPRVCSFTGGSFQSLRTGEDPVIPCTCIAGFHIHESLTLPPSELASNPHLAYLVSARENKPYGTHLVHGDLLHNILTESDTRPTGIFDWGLQLLAILSRTCGLICGIYIHRPIPAPPSWLRIFIPHSNSLGSSCSFVQFKYTATQYTAALL</sequence>
<evidence type="ECO:0000313" key="2">
    <source>
        <dbReference type="Proteomes" id="UP001218218"/>
    </source>
</evidence>
<protein>
    <recommendedName>
        <fullName evidence="3">Aminoglycoside phosphotransferase domain-containing protein</fullName>
    </recommendedName>
</protein>
<dbReference type="EMBL" id="JARIHO010000058">
    <property type="protein sequence ID" value="KAJ7318291.1"/>
    <property type="molecule type" value="Genomic_DNA"/>
</dbReference>
<accession>A0AAD7EEZ9</accession>
<name>A0AAD7EEZ9_9AGAR</name>
<evidence type="ECO:0000313" key="1">
    <source>
        <dbReference type="EMBL" id="KAJ7318291.1"/>
    </source>
</evidence>
<dbReference type="Proteomes" id="UP001218218">
    <property type="component" value="Unassembled WGS sequence"/>
</dbReference>
<gene>
    <name evidence="1" type="ORF">DFH08DRAFT_819902</name>
</gene>
<keyword evidence="2" id="KW-1185">Reference proteome</keyword>
<evidence type="ECO:0008006" key="3">
    <source>
        <dbReference type="Google" id="ProtNLM"/>
    </source>
</evidence>
<reference evidence="1" key="1">
    <citation type="submission" date="2023-03" db="EMBL/GenBank/DDBJ databases">
        <title>Massive genome expansion in bonnet fungi (Mycena s.s.) driven by repeated elements and novel gene families across ecological guilds.</title>
        <authorList>
            <consortium name="Lawrence Berkeley National Laboratory"/>
            <person name="Harder C.B."/>
            <person name="Miyauchi S."/>
            <person name="Viragh M."/>
            <person name="Kuo A."/>
            <person name="Thoen E."/>
            <person name="Andreopoulos B."/>
            <person name="Lu D."/>
            <person name="Skrede I."/>
            <person name="Drula E."/>
            <person name="Henrissat B."/>
            <person name="Morin E."/>
            <person name="Kohler A."/>
            <person name="Barry K."/>
            <person name="LaButti K."/>
            <person name="Morin E."/>
            <person name="Salamov A."/>
            <person name="Lipzen A."/>
            <person name="Mereny Z."/>
            <person name="Hegedus B."/>
            <person name="Baldrian P."/>
            <person name="Stursova M."/>
            <person name="Weitz H."/>
            <person name="Taylor A."/>
            <person name="Grigoriev I.V."/>
            <person name="Nagy L.G."/>
            <person name="Martin F."/>
            <person name="Kauserud H."/>
        </authorList>
    </citation>
    <scope>NUCLEOTIDE SEQUENCE</scope>
    <source>
        <strain evidence="1">CBHHK002</strain>
    </source>
</reference>
<comment type="caution">
    <text evidence="1">The sequence shown here is derived from an EMBL/GenBank/DDBJ whole genome shotgun (WGS) entry which is preliminary data.</text>
</comment>
<organism evidence="1 2">
    <name type="scientific">Mycena albidolilacea</name>
    <dbReference type="NCBI Taxonomy" id="1033008"/>
    <lineage>
        <taxon>Eukaryota</taxon>
        <taxon>Fungi</taxon>
        <taxon>Dikarya</taxon>
        <taxon>Basidiomycota</taxon>
        <taxon>Agaricomycotina</taxon>
        <taxon>Agaricomycetes</taxon>
        <taxon>Agaricomycetidae</taxon>
        <taxon>Agaricales</taxon>
        <taxon>Marasmiineae</taxon>
        <taxon>Mycenaceae</taxon>
        <taxon>Mycena</taxon>
    </lineage>
</organism>
<dbReference type="AlphaFoldDB" id="A0AAD7EEZ9"/>